<dbReference type="HOGENOM" id="CLU_011540_4_1_7"/>
<organism evidence="2 3">
    <name type="scientific">Desulfotalea psychrophila (strain LSv54 / DSM 12343)</name>
    <dbReference type="NCBI Taxonomy" id="177439"/>
    <lineage>
        <taxon>Bacteria</taxon>
        <taxon>Pseudomonadati</taxon>
        <taxon>Thermodesulfobacteriota</taxon>
        <taxon>Desulfobulbia</taxon>
        <taxon>Desulfobulbales</taxon>
        <taxon>Desulfocapsaceae</taxon>
        <taxon>Desulfotalea</taxon>
    </lineage>
</organism>
<dbReference type="MEROPS" id="U32.003"/>
<dbReference type="KEGG" id="dps:DP1617"/>
<dbReference type="Pfam" id="PF01136">
    <property type="entry name" value="Peptidase_U32"/>
    <property type="match status" value="1"/>
</dbReference>
<protein>
    <submittedName>
        <fullName evidence="2">Related to collagenase (Proteinase)</fullName>
    </submittedName>
</protein>
<keyword evidence="3" id="KW-1185">Reference proteome</keyword>
<proteinExistence type="predicted"/>
<dbReference type="PANTHER" id="PTHR30217:SF10">
    <property type="entry name" value="23S RRNA 5-HYDROXYCYTIDINE C2501 SYNTHASE"/>
    <property type="match status" value="1"/>
</dbReference>
<dbReference type="PANTHER" id="PTHR30217">
    <property type="entry name" value="PEPTIDASE U32 FAMILY"/>
    <property type="match status" value="1"/>
</dbReference>
<dbReference type="OrthoDB" id="9807498at2"/>
<dbReference type="EMBL" id="CR522870">
    <property type="protein sequence ID" value="CAG36346.1"/>
    <property type="molecule type" value="Genomic_DNA"/>
</dbReference>
<name>Q6AMS9_DESPS</name>
<dbReference type="STRING" id="177439.DP1617"/>
<reference evidence="3" key="1">
    <citation type="journal article" date="2004" name="Environ. Microbiol.">
        <title>The genome of Desulfotalea psychrophila, a sulfate-reducing bacterium from permanently cold Arctic sediments.</title>
        <authorList>
            <person name="Rabus R."/>
            <person name="Ruepp A."/>
            <person name="Frickey T."/>
            <person name="Rattei T."/>
            <person name="Fartmann B."/>
            <person name="Stark M."/>
            <person name="Bauer M."/>
            <person name="Zibat A."/>
            <person name="Lombardot T."/>
            <person name="Becker I."/>
            <person name="Amann J."/>
            <person name="Gellner K."/>
            <person name="Teeling H."/>
            <person name="Leuschner W.D."/>
            <person name="Gloeckner F.-O."/>
            <person name="Lupas A.N."/>
            <person name="Amann R."/>
            <person name="Klenk H.-P."/>
        </authorList>
    </citation>
    <scope>NUCLEOTIDE SEQUENCE [LARGE SCALE GENOMIC DNA]</scope>
    <source>
        <strain evidence="3">DSM 12343 / LSv54</strain>
    </source>
</reference>
<gene>
    <name evidence="2" type="ordered locus">DP1617</name>
</gene>
<accession>Q6AMS9</accession>
<dbReference type="AlphaFoldDB" id="Q6AMS9"/>
<dbReference type="Proteomes" id="UP000000602">
    <property type="component" value="Chromosome"/>
</dbReference>
<dbReference type="RefSeq" id="WP_011188858.1">
    <property type="nucleotide sequence ID" value="NC_006138.1"/>
</dbReference>
<evidence type="ECO:0000313" key="2">
    <source>
        <dbReference type="EMBL" id="CAG36346.1"/>
    </source>
</evidence>
<dbReference type="InterPro" id="IPR051454">
    <property type="entry name" value="RNA/ubiquinone_mod_enzymes"/>
</dbReference>
<sequence>MELLAPVGNIQNFHVALESGADAVYVGAPGLNARTLARDVSLEEIAAMIEYCHDRDKKLYVAANSLVLEKELDTVIDSLAILEALKPDGLIVQDMGVVRLIRDYFPKIHIHGSTLTTAHNSDSVRFMERLGCDRVVLARELTLKEIETIAQKRGKAELEVFIHGAMCFSYSGLCLFSSYLGGKSGLRGRCVQPCRRGYRLGSQKAVALDGKGSRGPKGLKGRGGQKQNVAGRGGSSRSEYLFSMNDLSGLEVVPALRDMGIASLKIEGRLRSAHYVEHIVRAYRLMMDATPENVETVLPEAQKLAEQAMSRKISPGYFLSPQPAEAISHLHSGNMGLHLGRFTKIDGGEKAPSARFRLKENVGLGDRLRLHIEPGGERIAFSLKELFGERNKSVARGLAGESVKINLPVDLLKHRVGSCDVYKVDAKSTIEVAKTLPLGSKKEEIETIFAKRRSLIFDARSDSLAEIEPIPVLAEDDLSRPSTLKLTKRSFKQSRVSRSKRAVQETNLHKQLKLPFEWWLRLDSAKTVLSPLPFTPDRFLLSLDKAMVRQASQIKKYLGTRSRQVIWALPPVVMENDLGRMRKNIQLLISSGYRSFQISNMSQLEFFGREKVHLYGDYTLNLLNTQSLMLASQIGFESVQFSIETDRENLYNSLASYRELTSAHKLGAEVPKIPIGLTVYGAPPLYTSRLASSHFNFDREVLSPKNEGFVIRKRDGFTQTYPTRPFSLIPYMRDLKELGVNYVVMDLCGSGRGSKEVEELAGRLAGGRGSKLPTFNYLGELQ</sequence>
<dbReference type="eggNOG" id="COG0826">
    <property type="taxonomic scope" value="Bacteria"/>
</dbReference>
<evidence type="ECO:0000313" key="3">
    <source>
        <dbReference type="Proteomes" id="UP000000602"/>
    </source>
</evidence>
<feature type="region of interest" description="Disordered" evidence="1">
    <location>
        <begin position="210"/>
        <end position="236"/>
    </location>
</feature>
<evidence type="ECO:0000256" key="1">
    <source>
        <dbReference type="SAM" id="MobiDB-lite"/>
    </source>
</evidence>
<dbReference type="InterPro" id="IPR001539">
    <property type="entry name" value="Peptidase_U32"/>
</dbReference>